<accession>A0ABQ5R511</accession>
<keyword evidence="2" id="KW-1003">Cell membrane</keyword>
<evidence type="ECO:0000259" key="7">
    <source>
        <dbReference type="Pfam" id="PF02687"/>
    </source>
</evidence>
<evidence type="ECO:0000256" key="1">
    <source>
        <dbReference type="ARBA" id="ARBA00004651"/>
    </source>
</evidence>
<keyword evidence="3 6" id="KW-0812">Transmembrane</keyword>
<gene>
    <name evidence="8" type="ORF">Pa4123_71560</name>
</gene>
<protein>
    <recommendedName>
        <fullName evidence="7">ABC3 transporter permease C-terminal domain-containing protein</fullName>
    </recommendedName>
</protein>
<keyword evidence="4 6" id="KW-1133">Transmembrane helix</keyword>
<feature type="transmembrane region" description="Helical" evidence="6">
    <location>
        <begin position="726"/>
        <end position="747"/>
    </location>
</feature>
<feature type="domain" description="ABC3 transporter permease C-terminal" evidence="7">
    <location>
        <begin position="217"/>
        <end position="331"/>
    </location>
</feature>
<keyword evidence="5 6" id="KW-0472">Membrane</keyword>
<sequence>MGAFDVALGVRLTLSGSRVRLLMMVGGVAAAVALMLGMAGALPAAAERIGKTTGRGVEPVGGGEARTEGVRARLSVGVWRGHQVRVLLVAKAGSTAVAPPGVPRTPGQGEVFVSPALAAALDGPRGAELAPRLPGKVAGTVDREGLVGPDELYAIAGVSAGALDGVGATGEWAPDFAKPAGGLFAGQSAYVDGTGMRQSSSPAEAMPLVLGLAAVGLITPLLVLVGTSTRLSAAARERRASAMRLVGATPRQLRRLGAVEGAIVGVLGAAAGLALFYLLRAPVAAAIPIQDGLYAGDVAPPLGVTLAVLLGVPVLTTAAGVLSLRRALSTPLAARRQVARSGAGLLRLAPLAAGLLALSIVYADRGALATGAFHAKALLFGGGAACLVGLAISGAALSRLAGALLARWGPGLASQFAGRRLLTDPAGAARTVTGTALVVVVVGWLMAFLPLLTSSQNEGNGHLIGVLPGSTVVVTLAADSDVDGAVAGARAVPGVTGAVPFRDVTLRRPGVPVPDEMDLDNPSVDQGVRAVVADCGALGTLLGTPVPGCRPGTVQRLSTSEFEAHALAGAGRLAPDGKGRAVPVPRGIDTVTLPDGLTRDVSFGFTVRGDLLVPPAMLAGWDEPGQWFPTLLVATDGRADTVEAVRTSLGATAMALPPTTPGESAELARSESDGYRQAALIAALAVVLTGGLSLAVTTADAVRERYRVHAALTAMGTPARLLRRGVLLHTGVPLLLNIGLAILVTAATSWLYVRVTAQALAVVRLPWAGYAAIGAAAVVASLLATAAVLPFVRAATRPDALRTE</sequence>
<evidence type="ECO:0000256" key="4">
    <source>
        <dbReference type="ARBA" id="ARBA00022989"/>
    </source>
</evidence>
<feature type="transmembrane region" description="Helical" evidence="6">
    <location>
        <begin position="256"/>
        <end position="279"/>
    </location>
</feature>
<keyword evidence="9" id="KW-1185">Reference proteome</keyword>
<feature type="transmembrane region" description="Helical" evidence="6">
    <location>
        <begin position="345"/>
        <end position="363"/>
    </location>
</feature>
<feature type="transmembrane region" description="Helical" evidence="6">
    <location>
        <begin position="21"/>
        <end position="42"/>
    </location>
</feature>
<evidence type="ECO:0000256" key="5">
    <source>
        <dbReference type="ARBA" id="ARBA00023136"/>
    </source>
</evidence>
<dbReference type="EMBL" id="BSDI01000051">
    <property type="protein sequence ID" value="GLI01879.1"/>
    <property type="molecule type" value="Genomic_DNA"/>
</dbReference>
<evidence type="ECO:0000256" key="3">
    <source>
        <dbReference type="ARBA" id="ARBA00022692"/>
    </source>
</evidence>
<feature type="transmembrane region" description="Helical" evidence="6">
    <location>
        <begin position="378"/>
        <end position="406"/>
    </location>
</feature>
<organism evidence="8 9">
    <name type="scientific">Phytohabitans aurantiacus</name>
    <dbReference type="NCBI Taxonomy" id="3016789"/>
    <lineage>
        <taxon>Bacteria</taxon>
        <taxon>Bacillati</taxon>
        <taxon>Actinomycetota</taxon>
        <taxon>Actinomycetes</taxon>
        <taxon>Micromonosporales</taxon>
        <taxon>Micromonosporaceae</taxon>
    </lineage>
</organism>
<comment type="caution">
    <text evidence="8">The sequence shown here is derived from an EMBL/GenBank/DDBJ whole genome shotgun (WGS) entry which is preliminary data.</text>
</comment>
<dbReference type="Pfam" id="PF02687">
    <property type="entry name" value="FtsX"/>
    <property type="match status" value="1"/>
</dbReference>
<reference evidence="8" key="1">
    <citation type="submission" date="2022-12" db="EMBL/GenBank/DDBJ databases">
        <title>New Phytohabitans aurantiacus sp. RD004123 nov., an actinomycete isolated from soil.</title>
        <authorList>
            <person name="Triningsih D.W."/>
            <person name="Harunari E."/>
            <person name="Igarashi Y."/>
        </authorList>
    </citation>
    <scope>NUCLEOTIDE SEQUENCE</scope>
    <source>
        <strain evidence="8">RD004123</strain>
    </source>
</reference>
<evidence type="ECO:0000256" key="2">
    <source>
        <dbReference type="ARBA" id="ARBA00022475"/>
    </source>
</evidence>
<proteinExistence type="predicted"/>
<dbReference type="InterPro" id="IPR003838">
    <property type="entry name" value="ABC3_permease_C"/>
</dbReference>
<dbReference type="RefSeq" id="WP_281903273.1">
    <property type="nucleotide sequence ID" value="NZ_BSDI01000051.1"/>
</dbReference>
<name>A0ABQ5R511_9ACTN</name>
<evidence type="ECO:0000313" key="9">
    <source>
        <dbReference type="Proteomes" id="UP001144280"/>
    </source>
</evidence>
<comment type="subcellular location">
    <subcellularLocation>
        <location evidence="1">Cell membrane</location>
        <topology evidence="1">Multi-pass membrane protein</topology>
    </subcellularLocation>
</comment>
<feature type="transmembrane region" description="Helical" evidence="6">
    <location>
        <begin position="427"/>
        <end position="452"/>
    </location>
</feature>
<evidence type="ECO:0000256" key="6">
    <source>
        <dbReference type="SAM" id="Phobius"/>
    </source>
</evidence>
<feature type="transmembrane region" description="Helical" evidence="6">
    <location>
        <begin position="299"/>
        <end position="324"/>
    </location>
</feature>
<feature type="transmembrane region" description="Helical" evidence="6">
    <location>
        <begin position="767"/>
        <end position="792"/>
    </location>
</feature>
<dbReference type="Proteomes" id="UP001144280">
    <property type="component" value="Unassembled WGS sequence"/>
</dbReference>
<feature type="transmembrane region" description="Helical" evidence="6">
    <location>
        <begin position="208"/>
        <end position="235"/>
    </location>
</feature>
<feature type="transmembrane region" description="Helical" evidence="6">
    <location>
        <begin position="678"/>
        <end position="697"/>
    </location>
</feature>
<evidence type="ECO:0000313" key="8">
    <source>
        <dbReference type="EMBL" id="GLI01879.1"/>
    </source>
</evidence>